<name>A0A1J1HIP0_9DIPT</name>
<dbReference type="AlphaFoldDB" id="A0A1J1HIP0"/>
<organism evidence="1 2">
    <name type="scientific">Clunio marinus</name>
    <dbReference type="NCBI Taxonomy" id="568069"/>
    <lineage>
        <taxon>Eukaryota</taxon>
        <taxon>Metazoa</taxon>
        <taxon>Ecdysozoa</taxon>
        <taxon>Arthropoda</taxon>
        <taxon>Hexapoda</taxon>
        <taxon>Insecta</taxon>
        <taxon>Pterygota</taxon>
        <taxon>Neoptera</taxon>
        <taxon>Endopterygota</taxon>
        <taxon>Diptera</taxon>
        <taxon>Nematocera</taxon>
        <taxon>Chironomoidea</taxon>
        <taxon>Chironomidae</taxon>
        <taxon>Clunio</taxon>
    </lineage>
</organism>
<evidence type="ECO:0000313" key="1">
    <source>
        <dbReference type="EMBL" id="CRK87779.1"/>
    </source>
</evidence>
<evidence type="ECO:0000313" key="2">
    <source>
        <dbReference type="Proteomes" id="UP000183832"/>
    </source>
</evidence>
<keyword evidence="2" id="KW-1185">Reference proteome</keyword>
<dbReference type="Proteomes" id="UP000183832">
    <property type="component" value="Unassembled WGS sequence"/>
</dbReference>
<dbReference type="EMBL" id="CVRI01000005">
    <property type="protein sequence ID" value="CRK87779.1"/>
    <property type="molecule type" value="Genomic_DNA"/>
</dbReference>
<sequence>MEISDLGEKQSHHAHIEYNELREVWCFRTKAKERVNHLHFMLDTELWRSRHNKVILKQIKHIKQPKLDKTNSQFIEERVLTLLRNHIKLHVSKKINGRSTKAAKLKQEKALKFHVITEMDTYWEQTNGHAQTPHPLHDGVDSHVYQHLITISSECRTSQVMPPQASYSFFFFSPSELTFQSTLSNTRSTTLPSRAALIAKRKLILLTLIFYSRHENIMLRFSVVRRWS</sequence>
<accession>A0A1J1HIP0</accession>
<proteinExistence type="predicted"/>
<reference evidence="1 2" key="1">
    <citation type="submission" date="2015-04" db="EMBL/GenBank/DDBJ databases">
        <authorList>
            <person name="Syromyatnikov M.Y."/>
            <person name="Popov V.N."/>
        </authorList>
    </citation>
    <scope>NUCLEOTIDE SEQUENCE [LARGE SCALE GENOMIC DNA]</scope>
</reference>
<gene>
    <name evidence="1" type="ORF">CLUMA_CG001563</name>
</gene>
<protein>
    <submittedName>
        <fullName evidence="1">CLUMA_CG001563, isoform A</fullName>
    </submittedName>
</protein>